<dbReference type="HOGENOM" id="CLU_007383_9_2_1"/>
<dbReference type="SUPFAM" id="SSF51735">
    <property type="entry name" value="NAD(P)-binding Rossmann-fold domains"/>
    <property type="match status" value="1"/>
</dbReference>
<evidence type="ECO:0000256" key="3">
    <source>
        <dbReference type="SAM" id="MobiDB-lite"/>
    </source>
</evidence>
<feature type="region of interest" description="Disordered" evidence="3">
    <location>
        <begin position="131"/>
        <end position="151"/>
    </location>
</feature>
<accession>A0A0D2BC77</accession>
<dbReference type="GeneID" id="27330834"/>
<dbReference type="VEuPathDB" id="FungiDB:PV08_03751"/>
<dbReference type="PANTHER" id="PTHR10366">
    <property type="entry name" value="NAD DEPENDENT EPIMERASE/DEHYDRATASE"/>
    <property type="match status" value="1"/>
</dbReference>
<evidence type="ECO:0000259" key="4">
    <source>
        <dbReference type="Pfam" id="PF01370"/>
    </source>
</evidence>
<evidence type="ECO:0000256" key="2">
    <source>
        <dbReference type="ARBA" id="ARBA00023445"/>
    </source>
</evidence>
<reference evidence="5 6" key="1">
    <citation type="submission" date="2015-01" db="EMBL/GenBank/DDBJ databases">
        <title>The Genome Sequence of Exophiala spinifera CBS89968.</title>
        <authorList>
            <consortium name="The Broad Institute Genomics Platform"/>
            <person name="Cuomo C."/>
            <person name="de Hoog S."/>
            <person name="Gorbushina A."/>
            <person name="Stielow B."/>
            <person name="Teixiera M."/>
            <person name="Abouelleil A."/>
            <person name="Chapman S.B."/>
            <person name="Priest M."/>
            <person name="Young S.K."/>
            <person name="Wortman J."/>
            <person name="Nusbaum C."/>
            <person name="Birren B."/>
        </authorList>
    </citation>
    <scope>NUCLEOTIDE SEQUENCE [LARGE SCALE GENOMIC DNA]</scope>
    <source>
        <strain evidence="5 6">CBS 89968</strain>
    </source>
</reference>
<evidence type="ECO:0000313" key="5">
    <source>
        <dbReference type="EMBL" id="KIW16563.1"/>
    </source>
</evidence>
<protein>
    <recommendedName>
        <fullName evidence="4">NAD-dependent epimerase/dehydratase domain-containing protein</fullName>
    </recommendedName>
</protein>
<dbReference type="InterPro" id="IPR050425">
    <property type="entry name" value="NAD(P)_dehydrat-like"/>
</dbReference>
<dbReference type="InterPro" id="IPR001509">
    <property type="entry name" value="Epimerase_deHydtase"/>
</dbReference>
<evidence type="ECO:0000313" key="6">
    <source>
        <dbReference type="Proteomes" id="UP000053328"/>
    </source>
</evidence>
<name>A0A0D2BC77_9EURO</name>
<keyword evidence="6" id="KW-1185">Reference proteome</keyword>
<dbReference type="PANTHER" id="PTHR10366:SF564">
    <property type="entry name" value="STEROL-4-ALPHA-CARBOXYLATE 3-DEHYDROGENASE, DECARBOXYLATING"/>
    <property type="match status" value="1"/>
</dbReference>
<proteinExistence type="inferred from homology"/>
<feature type="domain" description="NAD-dependent epimerase/dehydratase" evidence="4">
    <location>
        <begin position="6"/>
        <end position="244"/>
    </location>
</feature>
<dbReference type="STRING" id="91928.A0A0D2BC77"/>
<dbReference type="RefSeq" id="XP_016236779.1">
    <property type="nucleotide sequence ID" value="XM_016378102.1"/>
</dbReference>
<sequence length="331" mass="35689">MSDKLILLTGGTGHIGFRTLVEALSKGYHVRAAVRSESKTTQIRTAKSVQPFLEQLEFTIVPDITKPGAFDDAMRSVNYVVHLASPLGRATDDFETNIIQPAVQGTLSILHSALKEPSVERVVITASLASVSPSTPRPFTADNTEEDPEGPFPDPFTAYVASKKLALNRTRQFLAQEKPHFSIINVMPSFVIGKNELATTPEAVNSGSNSRALGPILGNANAVALPGAVCHIDDVSFVHIAALDPKVDGNQNFGVNWRSSSFQWDDALEIVRKLFPEEVSRGIFPLGGSQSTGLAEFDASKTEDILGIKFKNFEEQILSLAGHYAEVSASA</sequence>
<dbReference type="Proteomes" id="UP000053328">
    <property type="component" value="Unassembled WGS sequence"/>
</dbReference>
<dbReference type="GO" id="GO:0016616">
    <property type="term" value="F:oxidoreductase activity, acting on the CH-OH group of donors, NAD or NADP as acceptor"/>
    <property type="evidence" value="ECO:0007669"/>
    <property type="project" value="TreeGrafter"/>
</dbReference>
<dbReference type="AlphaFoldDB" id="A0A0D2BC77"/>
<dbReference type="EMBL" id="KN847494">
    <property type="protein sequence ID" value="KIW16563.1"/>
    <property type="molecule type" value="Genomic_DNA"/>
</dbReference>
<dbReference type="Gene3D" id="3.40.50.720">
    <property type="entry name" value="NAD(P)-binding Rossmann-like Domain"/>
    <property type="match status" value="1"/>
</dbReference>
<dbReference type="InterPro" id="IPR036291">
    <property type="entry name" value="NAD(P)-bd_dom_sf"/>
</dbReference>
<evidence type="ECO:0000256" key="1">
    <source>
        <dbReference type="ARBA" id="ARBA00023002"/>
    </source>
</evidence>
<keyword evidence="1" id="KW-0560">Oxidoreductase</keyword>
<dbReference type="Pfam" id="PF01370">
    <property type="entry name" value="Epimerase"/>
    <property type="match status" value="1"/>
</dbReference>
<comment type="similarity">
    <text evidence="2">Belongs to the NAD(P)-dependent epimerase/dehydratase family. Dihydroflavonol-4-reductase subfamily.</text>
</comment>
<gene>
    <name evidence="5" type="ORF">PV08_03751</name>
</gene>
<dbReference type="OrthoDB" id="2735536at2759"/>
<organism evidence="5 6">
    <name type="scientific">Exophiala spinifera</name>
    <dbReference type="NCBI Taxonomy" id="91928"/>
    <lineage>
        <taxon>Eukaryota</taxon>
        <taxon>Fungi</taxon>
        <taxon>Dikarya</taxon>
        <taxon>Ascomycota</taxon>
        <taxon>Pezizomycotina</taxon>
        <taxon>Eurotiomycetes</taxon>
        <taxon>Chaetothyriomycetidae</taxon>
        <taxon>Chaetothyriales</taxon>
        <taxon>Herpotrichiellaceae</taxon>
        <taxon>Exophiala</taxon>
    </lineage>
</organism>